<proteinExistence type="predicted"/>
<dbReference type="AlphaFoldDB" id="A0A511DK54"/>
<dbReference type="InterPro" id="IPR027266">
    <property type="entry name" value="TrmE/GcvT-like"/>
</dbReference>
<feature type="binding site" evidence="1">
    <location>
        <position position="220"/>
    </location>
    <ligand>
        <name>substrate</name>
    </ligand>
</feature>
<accession>A0A511DK54</accession>
<name>A0A511DK54_9PSEU</name>
<dbReference type="PANTHER" id="PTHR43757:SF2">
    <property type="entry name" value="AMINOMETHYLTRANSFERASE, MITOCHONDRIAL"/>
    <property type="match status" value="1"/>
</dbReference>
<feature type="domain" description="GCVT N-terminal" evidence="2">
    <location>
        <begin position="33"/>
        <end position="262"/>
    </location>
</feature>
<evidence type="ECO:0000256" key="1">
    <source>
        <dbReference type="PIRSR" id="PIRSR006487-1"/>
    </source>
</evidence>
<evidence type="ECO:0000259" key="2">
    <source>
        <dbReference type="Pfam" id="PF01571"/>
    </source>
</evidence>
<protein>
    <submittedName>
        <fullName evidence="3">Glycine cleavage system protein T</fullName>
    </submittedName>
</protein>
<keyword evidence="4" id="KW-1185">Reference proteome</keyword>
<gene>
    <name evidence="3" type="primary">gcvT</name>
    <name evidence="3" type="ORF">PSU4_41540</name>
</gene>
<comment type="caution">
    <text evidence="3">The sequence shown here is derived from an EMBL/GenBank/DDBJ whole genome shotgun (WGS) entry which is preliminary data.</text>
</comment>
<organism evidence="3 4">
    <name type="scientific">Pseudonocardia sulfidoxydans NBRC 16205</name>
    <dbReference type="NCBI Taxonomy" id="1223511"/>
    <lineage>
        <taxon>Bacteria</taxon>
        <taxon>Bacillati</taxon>
        <taxon>Actinomycetota</taxon>
        <taxon>Actinomycetes</taxon>
        <taxon>Pseudonocardiales</taxon>
        <taxon>Pseudonocardiaceae</taxon>
        <taxon>Pseudonocardia</taxon>
    </lineage>
</organism>
<dbReference type="Gene3D" id="3.30.1360.120">
    <property type="entry name" value="Probable tRNA modification gtpase trme, domain 1"/>
    <property type="match status" value="1"/>
</dbReference>
<dbReference type="Pfam" id="PF01571">
    <property type="entry name" value="GCV_T"/>
    <property type="match status" value="1"/>
</dbReference>
<dbReference type="EMBL" id="BJVJ01000048">
    <property type="protein sequence ID" value="GEL25200.1"/>
    <property type="molecule type" value="Genomic_DNA"/>
</dbReference>
<dbReference type="SUPFAM" id="SSF103025">
    <property type="entry name" value="Folate-binding domain"/>
    <property type="match status" value="1"/>
</dbReference>
<evidence type="ECO:0000313" key="4">
    <source>
        <dbReference type="Proteomes" id="UP000321685"/>
    </source>
</evidence>
<dbReference type="GO" id="GO:0005829">
    <property type="term" value="C:cytosol"/>
    <property type="evidence" value="ECO:0007669"/>
    <property type="project" value="TreeGrafter"/>
</dbReference>
<reference evidence="3 4" key="1">
    <citation type="submission" date="2019-07" db="EMBL/GenBank/DDBJ databases">
        <title>Whole genome shotgun sequence of Pseudonocardia sulfidoxydans NBRC 16205.</title>
        <authorList>
            <person name="Hosoyama A."/>
            <person name="Uohara A."/>
            <person name="Ohji S."/>
            <person name="Ichikawa N."/>
        </authorList>
    </citation>
    <scope>NUCLEOTIDE SEQUENCE [LARGE SCALE GENOMIC DNA]</scope>
    <source>
        <strain evidence="3 4">NBRC 16205</strain>
    </source>
</reference>
<dbReference type="PANTHER" id="PTHR43757">
    <property type="entry name" value="AMINOMETHYLTRANSFERASE"/>
    <property type="match status" value="1"/>
</dbReference>
<dbReference type="InterPro" id="IPR006222">
    <property type="entry name" value="GCVT_N"/>
</dbReference>
<dbReference type="Proteomes" id="UP000321685">
    <property type="component" value="Unassembled WGS sequence"/>
</dbReference>
<dbReference type="InterPro" id="IPR028896">
    <property type="entry name" value="GcvT/YgfZ/DmdA"/>
</dbReference>
<sequence length="459" mass="50932">MKGHPMPESLEDKLQRAGGAVQMLRNSPANRFRFDYPDQYTNWQDEQAAWTKTAVLFDQSHHMTDVYFTGPDVDRLLTETGTNSFATWGPNKAKHLVACTDEGKMIGTAVLFGLDKEHVSVVGPTPVANWLTYQARTRGYDVEVVRDERTADQPAGGRRTLFRLEIEGPTARAILEKAHGAALEQVKFFAMTDFTLAGRPVRALSHTMAGVPGAESMGMEIWGPIEDYQACWDALLQAGEEFGLVRGGALAYYTGGIESGYAAQPTPAIYTAPELTAYREWLPANGYEGKLSIGGSFASDDAEDYYVTPFDFGYGHLVRFDHDFIGRAALEKAAEQPRRKKVWLRWNTDDVKRIYASSLFDGDQRAKFLDTPLGRYSRVQLDDVLVGDRRVGVSTLCGYTVNIGSWMSVGFLDEDVATTGTEVTLVWGEENGGTPKRNVERHVQTTLRAQVHTEPLVAH</sequence>
<evidence type="ECO:0000313" key="3">
    <source>
        <dbReference type="EMBL" id="GEL25200.1"/>
    </source>
</evidence>